<keyword evidence="3" id="KW-1185">Reference proteome</keyword>
<accession>A0AAV4JCV4</accession>
<proteinExistence type="predicted"/>
<protein>
    <submittedName>
        <fullName evidence="2">Reverse transcriptase</fullName>
    </submittedName>
</protein>
<dbReference type="AlphaFoldDB" id="A0AAV4JCV4"/>
<gene>
    <name evidence="2" type="ORF">ElyMa_005042900</name>
</gene>
<evidence type="ECO:0000313" key="2">
    <source>
        <dbReference type="EMBL" id="GFS19869.1"/>
    </source>
</evidence>
<dbReference type="Proteomes" id="UP000762676">
    <property type="component" value="Unassembled WGS sequence"/>
</dbReference>
<evidence type="ECO:0000259" key="1">
    <source>
        <dbReference type="PROSITE" id="PS50878"/>
    </source>
</evidence>
<dbReference type="InterPro" id="IPR000477">
    <property type="entry name" value="RT_dom"/>
</dbReference>
<dbReference type="PROSITE" id="PS50878">
    <property type="entry name" value="RT_POL"/>
    <property type="match status" value="1"/>
</dbReference>
<feature type="domain" description="Reverse transcriptase" evidence="1">
    <location>
        <begin position="1"/>
        <end position="55"/>
    </location>
</feature>
<keyword evidence="2" id="KW-0548">Nucleotidyltransferase</keyword>
<sequence length="55" mass="6248">MPLKYGVPQGSVLGPVLYTLYTLCIAETIKPYSVGYHMYADDTVLCVWCSTEDWR</sequence>
<dbReference type="EMBL" id="BMAT01010083">
    <property type="protein sequence ID" value="GFS19869.1"/>
    <property type="molecule type" value="Genomic_DNA"/>
</dbReference>
<name>A0AAV4JCV4_9GAST</name>
<reference evidence="2 3" key="1">
    <citation type="journal article" date="2021" name="Elife">
        <title>Chloroplast acquisition without the gene transfer in kleptoplastic sea slugs, Plakobranchus ocellatus.</title>
        <authorList>
            <person name="Maeda T."/>
            <person name="Takahashi S."/>
            <person name="Yoshida T."/>
            <person name="Shimamura S."/>
            <person name="Takaki Y."/>
            <person name="Nagai Y."/>
            <person name="Toyoda A."/>
            <person name="Suzuki Y."/>
            <person name="Arimoto A."/>
            <person name="Ishii H."/>
            <person name="Satoh N."/>
            <person name="Nishiyama T."/>
            <person name="Hasebe M."/>
            <person name="Maruyama T."/>
            <person name="Minagawa J."/>
            <person name="Obokata J."/>
            <person name="Shigenobu S."/>
        </authorList>
    </citation>
    <scope>NUCLEOTIDE SEQUENCE [LARGE SCALE GENOMIC DNA]</scope>
</reference>
<evidence type="ECO:0000313" key="3">
    <source>
        <dbReference type="Proteomes" id="UP000762676"/>
    </source>
</evidence>
<organism evidence="2 3">
    <name type="scientific">Elysia marginata</name>
    <dbReference type="NCBI Taxonomy" id="1093978"/>
    <lineage>
        <taxon>Eukaryota</taxon>
        <taxon>Metazoa</taxon>
        <taxon>Spiralia</taxon>
        <taxon>Lophotrochozoa</taxon>
        <taxon>Mollusca</taxon>
        <taxon>Gastropoda</taxon>
        <taxon>Heterobranchia</taxon>
        <taxon>Euthyneura</taxon>
        <taxon>Panpulmonata</taxon>
        <taxon>Sacoglossa</taxon>
        <taxon>Placobranchoidea</taxon>
        <taxon>Plakobranchidae</taxon>
        <taxon>Elysia</taxon>
    </lineage>
</organism>
<dbReference type="GO" id="GO:0003964">
    <property type="term" value="F:RNA-directed DNA polymerase activity"/>
    <property type="evidence" value="ECO:0007669"/>
    <property type="project" value="UniProtKB-KW"/>
</dbReference>
<comment type="caution">
    <text evidence="2">The sequence shown here is derived from an EMBL/GenBank/DDBJ whole genome shotgun (WGS) entry which is preliminary data.</text>
</comment>
<feature type="non-terminal residue" evidence="2">
    <location>
        <position position="55"/>
    </location>
</feature>
<keyword evidence="2" id="KW-0808">Transferase</keyword>
<keyword evidence="2" id="KW-0695">RNA-directed DNA polymerase</keyword>